<keyword evidence="8" id="KW-1185">Reference proteome</keyword>
<accession>A0A1G5K6T5</accession>
<feature type="domain" description="Carrier" evidence="5">
    <location>
        <begin position="641"/>
        <end position="716"/>
    </location>
</feature>
<dbReference type="Pfam" id="PF00550">
    <property type="entry name" value="PP-binding"/>
    <property type="match status" value="1"/>
</dbReference>
<gene>
    <name evidence="7" type="ORF">SAMN03080606_03256</name>
</gene>
<dbReference type="InterPro" id="IPR014031">
    <property type="entry name" value="Ketoacyl_synth_C"/>
</dbReference>
<dbReference type="SUPFAM" id="SSF47336">
    <property type="entry name" value="ACP-like"/>
    <property type="match status" value="1"/>
</dbReference>
<comment type="cofactor">
    <cofactor evidence="1">
        <name>pantetheine 4'-phosphate</name>
        <dbReference type="ChEBI" id="CHEBI:47942"/>
    </cofactor>
</comment>
<feature type="domain" description="Ketosynthase family 3 (KS3)" evidence="6">
    <location>
        <begin position="13"/>
        <end position="436"/>
    </location>
</feature>
<dbReference type="InterPro" id="IPR014030">
    <property type="entry name" value="Ketoacyl_synth_N"/>
</dbReference>
<evidence type="ECO:0000259" key="6">
    <source>
        <dbReference type="PROSITE" id="PS52004"/>
    </source>
</evidence>
<dbReference type="AlphaFoldDB" id="A0A1G5K6T5"/>
<dbReference type="InterPro" id="IPR050091">
    <property type="entry name" value="PKS_NRPS_Biosynth_Enz"/>
</dbReference>
<dbReference type="InterPro" id="IPR016039">
    <property type="entry name" value="Thiolase-like"/>
</dbReference>
<dbReference type="GO" id="GO:0004312">
    <property type="term" value="F:fatty acid synthase activity"/>
    <property type="evidence" value="ECO:0007669"/>
    <property type="project" value="TreeGrafter"/>
</dbReference>
<evidence type="ECO:0000256" key="4">
    <source>
        <dbReference type="ARBA" id="ARBA00022679"/>
    </source>
</evidence>
<dbReference type="Gene3D" id="3.40.47.10">
    <property type="match status" value="1"/>
</dbReference>
<dbReference type="PROSITE" id="PS50075">
    <property type="entry name" value="CARRIER"/>
    <property type="match status" value="1"/>
</dbReference>
<dbReference type="PANTHER" id="PTHR43775">
    <property type="entry name" value="FATTY ACID SYNTHASE"/>
    <property type="match status" value="1"/>
</dbReference>
<name>A0A1G5K6T5_9FIRM</name>
<keyword evidence="4" id="KW-0808">Transferase</keyword>
<dbReference type="GO" id="GO:0031177">
    <property type="term" value="F:phosphopantetheine binding"/>
    <property type="evidence" value="ECO:0007669"/>
    <property type="project" value="InterPro"/>
</dbReference>
<evidence type="ECO:0000313" key="8">
    <source>
        <dbReference type="Proteomes" id="UP000198636"/>
    </source>
</evidence>
<dbReference type="InterPro" id="IPR001242">
    <property type="entry name" value="Condensation_dom"/>
</dbReference>
<dbReference type="Gene3D" id="1.10.1240.100">
    <property type="match status" value="1"/>
</dbReference>
<dbReference type="RefSeq" id="WP_091545637.1">
    <property type="nucleotide sequence ID" value="NZ_FMUS01000024.1"/>
</dbReference>
<dbReference type="Gene3D" id="3.30.559.10">
    <property type="entry name" value="Chloramphenicol acetyltransferase-like domain"/>
    <property type="match status" value="1"/>
</dbReference>
<dbReference type="Gene3D" id="3.30.559.30">
    <property type="entry name" value="Nonribosomal peptide synthetase, condensation domain"/>
    <property type="match status" value="1"/>
</dbReference>
<dbReference type="SMART" id="SM00823">
    <property type="entry name" value="PKS_PP"/>
    <property type="match status" value="1"/>
</dbReference>
<dbReference type="PROSITE" id="PS52004">
    <property type="entry name" value="KS3_2"/>
    <property type="match status" value="1"/>
</dbReference>
<dbReference type="Proteomes" id="UP000198636">
    <property type="component" value="Unassembled WGS sequence"/>
</dbReference>
<dbReference type="Pfam" id="PF02801">
    <property type="entry name" value="Ketoacyl-synt_C"/>
    <property type="match status" value="1"/>
</dbReference>
<dbReference type="GO" id="GO:0006633">
    <property type="term" value="P:fatty acid biosynthetic process"/>
    <property type="evidence" value="ECO:0007669"/>
    <property type="project" value="TreeGrafter"/>
</dbReference>
<dbReference type="PANTHER" id="PTHR43775:SF37">
    <property type="entry name" value="SI:DKEY-61P9.11"/>
    <property type="match status" value="1"/>
</dbReference>
<dbReference type="GO" id="GO:0071770">
    <property type="term" value="P:DIM/DIP cell wall layer assembly"/>
    <property type="evidence" value="ECO:0007669"/>
    <property type="project" value="TreeGrafter"/>
</dbReference>
<dbReference type="Pfam" id="PF00109">
    <property type="entry name" value="ketoacyl-synt"/>
    <property type="match status" value="1"/>
</dbReference>
<evidence type="ECO:0000259" key="5">
    <source>
        <dbReference type="PROSITE" id="PS50075"/>
    </source>
</evidence>
<dbReference type="OrthoDB" id="9765680at2"/>
<dbReference type="GO" id="GO:0005737">
    <property type="term" value="C:cytoplasm"/>
    <property type="evidence" value="ECO:0007669"/>
    <property type="project" value="TreeGrafter"/>
</dbReference>
<dbReference type="SUPFAM" id="SSF53901">
    <property type="entry name" value="Thiolase-like"/>
    <property type="match status" value="1"/>
</dbReference>
<reference evidence="7 8" key="1">
    <citation type="submission" date="2016-10" db="EMBL/GenBank/DDBJ databases">
        <authorList>
            <person name="de Groot N.N."/>
        </authorList>
    </citation>
    <scope>NUCLEOTIDE SEQUENCE [LARGE SCALE GENOMIC DNA]</scope>
    <source>
        <strain evidence="7 8">DSM 18978</strain>
    </source>
</reference>
<dbReference type="EMBL" id="FMUS01000024">
    <property type="protein sequence ID" value="SCY96174.1"/>
    <property type="molecule type" value="Genomic_DNA"/>
</dbReference>
<dbReference type="InterPro" id="IPR020806">
    <property type="entry name" value="PKS_PP-bd"/>
</dbReference>
<sequence length="1178" mass="133487">MEGKNISMEMVSSKDIAIVGMAGRFPLADGIEEFWSNIKNKVDGVRKIPNGRRRDIEDYLSFKGIDPEGVAFCNAGYLEKIDEFDYEFFDISPREAGLMDPNQRLFLETAWAAIEDAGYPENKIRGSNVGVYVGFVGESQYINLIEDCQPSFLSISVTGNCTPIVASRISYILDLKGPNMVINTSCSSSLVAIHLACKSILAGECEAAIAGGVQTHTIPIRKVTIGIESSDGRSKSFDDNSNGTGLGEGVGAIFLKPLNKALRDRDNIYAVIKGSAANQDGSSIGISAPNPVAQEEVIIKAWRDADINPETVTYIETHGTGTKLGDPVEINGITRAFANFTDRKQFCAIGAVKSNIGHLDSAAGIAGFIKAVLALKNKKLPPSIHFENPNRNINFCNSPIYYNDRLRKWDIQQPPRRCGVSSFGISGTNCHIILEEAPREKAAKVKQSTEMKYMVLTISARSKKSLKKLVKEYITFLKIQEESSLRNICYTSNIVKGQYSHRLAVVADDIDSMVKKLEIVNAKGIDSYKTNGVYYGCVDNAEKLIEALDADIKDYSKRSMVAENILENIILHYCRGYDVDWEALYDNNRKKVSLPQYTFERKRCWIEVPQHTKYKADNCNINNSDRVKNDIDIIIKKEKTLEASEIESKIGKILTEVLGHKDIDNLDNFFTMGGDSIYALAVVNLASKEFEIDITIREFMEKPTIRDFAQKVVEKLQSKTSGKKLMEKIERADEKEYYPVSSAQKRMYVLKELKDQNTGYNITSAMKIKGNLDIQRLEEALKKLIQRHESLRTSFQIIEGEIVQKINPEVNFSLKYIEGNENLDIDTAVKNLIEPFNLNKAPLFKVNIVKMPNNSYILVTDMHHIISDGTSANILIRDLIYLYDNRQLKKNPLQYRDFSQWQNRLMETDYIKSQEDYWLNKFINKTSVQDIPTDFPRHENLSFKGETLYYEIDKALNNSLLKLTMETETTMFMVLFAAYNVLLYRYTGNTDIIVGIAVSGRSHADLDDTVGMFVNTLPLINHIKGEDTFIGFLADVKKNTLEAYSNQEFPFDMLVEKLNLKGNSDKNPLFNTMFIMQNTKKANVKLEDIEIYPYKVKEEVCKFDIMMNCFEEESRINFGINYCVELFKHETIKKFWADYITILRNVTKNPSTKVSNICLDKDILIPKYNAVDVEFKLS</sequence>
<evidence type="ECO:0000256" key="2">
    <source>
        <dbReference type="ARBA" id="ARBA00022450"/>
    </source>
</evidence>
<organism evidence="7 8">
    <name type="scientific">Alkaliphilus peptidifermentans DSM 18978</name>
    <dbReference type="NCBI Taxonomy" id="1120976"/>
    <lineage>
        <taxon>Bacteria</taxon>
        <taxon>Bacillati</taxon>
        <taxon>Bacillota</taxon>
        <taxon>Clostridia</taxon>
        <taxon>Peptostreptococcales</taxon>
        <taxon>Natronincolaceae</taxon>
        <taxon>Alkaliphilus</taxon>
    </lineage>
</organism>
<dbReference type="GO" id="GO:0005886">
    <property type="term" value="C:plasma membrane"/>
    <property type="evidence" value="ECO:0007669"/>
    <property type="project" value="TreeGrafter"/>
</dbReference>
<proteinExistence type="predicted"/>
<dbReference type="InterPro" id="IPR009081">
    <property type="entry name" value="PP-bd_ACP"/>
</dbReference>
<dbReference type="Gene3D" id="1.10.1200.10">
    <property type="entry name" value="ACP-like"/>
    <property type="match status" value="1"/>
</dbReference>
<dbReference type="CDD" id="cd00833">
    <property type="entry name" value="PKS"/>
    <property type="match status" value="1"/>
</dbReference>
<dbReference type="InterPro" id="IPR023213">
    <property type="entry name" value="CAT-like_dom_sf"/>
</dbReference>
<keyword evidence="3" id="KW-0597">Phosphoprotein</keyword>
<dbReference type="Pfam" id="PF22621">
    <property type="entry name" value="CurL-like_PKS_C"/>
    <property type="match status" value="1"/>
</dbReference>
<keyword evidence="2" id="KW-0596">Phosphopantetheine</keyword>
<dbReference type="SMART" id="SM00825">
    <property type="entry name" value="PKS_KS"/>
    <property type="match status" value="1"/>
</dbReference>
<dbReference type="InterPro" id="IPR036736">
    <property type="entry name" value="ACP-like_sf"/>
</dbReference>
<evidence type="ECO:0000313" key="7">
    <source>
        <dbReference type="EMBL" id="SCY96174.1"/>
    </source>
</evidence>
<dbReference type="CDD" id="cd19531">
    <property type="entry name" value="LCL_NRPS-like"/>
    <property type="match status" value="1"/>
</dbReference>
<evidence type="ECO:0000256" key="1">
    <source>
        <dbReference type="ARBA" id="ARBA00001957"/>
    </source>
</evidence>
<evidence type="ECO:0000256" key="3">
    <source>
        <dbReference type="ARBA" id="ARBA00022553"/>
    </source>
</evidence>
<protein>
    <submittedName>
        <fullName evidence="7">Phosphopantetheine attachment site</fullName>
    </submittedName>
</protein>
<dbReference type="Pfam" id="PF00668">
    <property type="entry name" value="Condensation"/>
    <property type="match status" value="1"/>
</dbReference>
<dbReference type="STRING" id="1120976.SAMN03080606_03256"/>
<dbReference type="SUPFAM" id="SSF52777">
    <property type="entry name" value="CoA-dependent acyltransferases"/>
    <property type="match status" value="2"/>
</dbReference>
<dbReference type="InterPro" id="IPR020841">
    <property type="entry name" value="PKS_Beta-ketoAc_synthase_dom"/>
</dbReference>